<feature type="binding site" evidence="15">
    <location>
        <begin position="29"/>
        <end position="36"/>
    </location>
    <ligand>
        <name>ATP</name>
        <dbReference type="ChEBI" id="CHEBI:30616"/>
    </ligand>
</feature>
<keyword evidence="20" id="KW-1185">Reference proteome</keyword>
<dbReference type="InterPro" id="IPR014151">
    <property type="entry name" value="DNA_helicase_AddA"/>
</dbReference>
<evidence type="ECO:0000256" key="5">
    <source>
        <dbReference type="ARBA" id="ARBA00022806"/>
    </source>
</evidence>
<dbReference type="Gene3D" id="3.40.50.300">
    <property type="entry name" value="P-loop containing nucleotide triphosphate hydrolases"/>
    <property type="match status" value="4"/>
</dbReference>
<evidence type="ECO:0000256" key="8">
    <source>
        <dbReference type="ARBA" id="ARBA00023125"/>
    </source>
</evidence>
<feature type="domain" description="UvrD-like helicase C-terminal" evidence="18">
    <location>
        <begin position="489"/>
        <end position="768"/>
    </location>
</feature>
<name>A0ABY8L7V3_9RHOB</name>
<dbReference type="InterPro" id="IPR014017">
    <property type="entry name" value="DNA_helicase_UvrD-like_C"/>
</dbReference>
<keyword evidence="2 15" id="KW-0547">Nucleotide-binding</keyword>
<evidence type="ECO:0000256" key="6">
    <source>
        <dbReference type="ARBA" id="ARBA00022839"/>
    </source>
</evidence>
<dbReference type="GO" id="GO:0004386">
    <property type="term" value="F:helicase activity"/>
    <property type="evidence" value="ECO:0007669"/>
    <property type="project" value="UniProtKB-KW"/>
</dbReference>
<dbReference type="Gene3D" id="1.10.486.10">
    <property type="entry name" value="PCRA, domain 4"/>
    <property type="match status" value="1"/>
</dbReference>
<evidence type="ECO:0000259" key="18">
    <source>
        <dbReference type="PROSITE" id="PS51217"/>
    </source>
</evidence>
<dbReference type="SUPFAM" id="SSF52540">
    <property type="entry name" value="P-loop containing nucleoside triphosphate hydrolases"/>
    <property type="match status" value="1"/>
</dbReference>
<dbReference type="Pfam" id="PF13361">
    <property type="entry name" value="UvrD_C"/>
    <property type="match status" value="1"/>
</dbReference>
<comment type="catalytic activity">
    <reaction evidence="14">
        <text>ATP + H2O = ADP + phosphate + H(+)</text>
        <dbReference type="Rhea" id="RHEA:13065"/>
        <dbReference type="ChEBI" id="CHEBI:15377"/>
        <dbReference type="ChEBI" id="CHEBI:15378"/>
        <dbReference type="ChEBI" id="CHEBI:30616"/>
        <dbReference type="ChEBI" id="CHEBI:43474"/>
        <dbReference type="ChEBI" id="CHEBI:456216"/>
        <dbReference type="EC" id="5.6.2.4"/>
    </reaction>
</comment>
<evidence type="ECO:0000256" key="15">
    <source>
        <dbReference type="PROSITE-ProRule" id="PRU00560"/>
    </source>
</evidence>
<dbReference type="NCBIfam" id="TIGR02784">
    <property type="entry name" value="addA_alphas"/>
    <property type="match status" value="1"/>
</dbReference>
<evidence type="ECO:0000256" key="16">
    <source>
        <dbReference type="SAM" id="MobiDB-lite"/>
    </source>
</evidence>
<evidence type="ECO:0000256" key="4">
    <source>
        <dbReference type="ARBA" id="ARBA00022801"/>
    </source>
</evidence>
<evidence type="ECO:0000256" key="14">
    <source>
        <dbReference type="ARBA" id="ARBA00048988"/>
    </source>
</evidence>
<dbReference type="InterPro" id="IPR038726">
    <property type="entry name" value="PDDEXK_AddAB-type"/>
</dbReference>
<dbReference type="InterPro" id="IPR011335">
    <property type="entry name" value="Restrct_endonuc-II-like"/>
</dbReference>
<comment type="catalytic activity">
    <reaction evidence="11">
        <text>Couples ATP hydrolysis with the unwinding of duplex DNA by translocating in the 3'-5' direction.</text>
        <dbReference type="EC" id="5.6.2.4"/>
    </reaction>
</comment>
<keyword evidence="4 15" id="KW-0378">Hydrolase</keyword>
<dbReference type="PROSITE" id="PS51198">
    <property type="entry name" value="UVRD_HELICASE_ATP_BIND"/>
    <property type="match status" value="1"/>
</dbReference>
<dbReference type="InterPro" id="IPR011604">
    <property type="entry name" value="PDDEXK-like_dom_sf"/>
</dbReference>
<keyword evidence="9" id="KW-0234">DNA repair</keyword>
<dbReference type="SUPFAM" id="SSF52980">
    <property type="entry name" value="Restriction endonuclease-like"/>
    <property type="match status" value="1"/>
</dbReference>
<dbReference type="Pfam" id="PF12705">
    <property type="entry name" value="PDDEXK_1"/>
    <property type="match status" value="1"/>
</dbReference>
<evidence type="ECO:0000256" key="10">
    <source>
        <dbReference type="ARBA" id="ARBA00023235"/>
    </source>
</evidence>
<keyword evidence="10" id="KW-0413">Isomerase</keyword>
<evidence type="ECO:0000259" key="17">
    <source>
        <dbReference type="PROSITE" id="PS51198"/>
    </source>
</evidence>
<dbReference type="RefSeq" id="WP_279964032.1">
    <property type="nucleotide sequence ID" value="NZ_CP122537.1"/>
</dbReference>
<dbReference type="PROSITE" id="PS51217">
    <property type="entry name" value="UVRD_HELICASE_CTER"/>
    <property type="match status" value="1"/>
</dbReference>
<organism evidence="19 20">
    <name type="scientific">Jannaschia ovalis</name>
    <dbReference type="NCBI Taxonomy" id="3038773"/>
    <lineage>
        <taxon>Bacteria</taxon>
        <taxon>Pseudomonadati</taxon>
        <taxon>Pseudomonadota</taxon>
        <taxon>Alphaproteobacteria</taxon>
        <taxon>Rhodobacterales</taxon>
        <taxon>Roseobacteraceae</taxon>
        <taxon>Jannaschia</taxon>
    </lineage>
</organism>
<evidence type="ECO:0000256" key="13">
    <source>
        <dbReference type="ARBA" id="ARBA00034923"/>
    </source>
</evidence>
<dbReference type="PANTHER" id="PTHR11070:SF2">
    <property type="entry name" value="ATP-DEPENDENT DNA HELICASE SRS2"/>
    <property type="match status" value="1"/>
</dbReference>
<evidence type="ECO:0000313" key="19">
    <source>
        <dbReference type="EMBL" id="WGH77457.1"/>
    </source>
</evidence>
<keyword evidence="5 15" id="KW-0347">Helicase</keyword>
<evidence type="ECO:0000313" key="20">
    <source>
        <dbReference type="Proteomes" id="UP001243420"/>
    </source>
</evidence>
<keyword evidence="1" id="KW-0540">Nuclease</keyword>
<feature type="domain" description="UvrD-like helicase ATP-binding" evidence="17">
    <location>
        <begin position="8"/>
        <end position="475"/>
    </location>
</feature>
<dbReference type="PANTHER" id="PTHR11070">
    <property type="entry name" value="UVRD / RECB / PCRA DNA HELICASE FAMILY MEMBER"/>
    <property type="match status" value="1"/>
</dbReference>
<dbReference type="Proteomes" id="UP001243420">
    <property type="component" value="Chromosome"/>
</dbReference>
<evidence type="ECO:0000256" key="11">
    <source>
        <dbReference type="ARBA" id="ARBA00034617"/>
    </source>
</evidence>
<feature type="region of interest" description="Disordered" evidence="16">
    <location>
        <begin position="869"/>
        <end position="946"/>
    </location>
</feature>
<keyword evidence="6" id="KW-0269">Exonuclease</keyword>
<dbReference type="Gene3D" id="3.90.320.10">
    <property type="match status" value="1"/>
</dbReference>
<dbReference type="InterPro" id="IPR014016">
    <property type="entry name" value="UvrD-like_ATP-bd"/>
</dbReference>
<proteinExistence type="predicted"/>
<sequence length="1116" mass="119742">MMDDLPPPDDATRAQIRAADPSGSVWLSANAGSGKTRVLTDRVAWLLLEGTPPERILCLTFTKAAAGEMQNRLFKRLGEWTMLGDDALRIRLQQLGVERGRVDTDALRRARTLFARAIEAPGGLKIQTIHAFCAGLLRRFPLEAGVTPAFTEMDEITAARLHADILDGMAADPTTRPLVDAVAAKLSDGDPGAFLAAVLKHRDGLGGWDEAGLRAALGIADASAAEVRGAAVTPADLDLLEVVRDAAGRADGKTMSDLSTRLAEAYLADPPDRFDLLCTAFLKKDGDPRANLVTKPVAAEIGEAALDDLRDLACRLTDAQARLAALEGFGHTRALHAFGPVFAERVEAAKRARGWLDFDDQIRRARALLSTRDMAQWVLFKLDGGIDHILVDEAQDTSPAQWDVIAALSQEFGAGIGARPELVRTLFVVGDRKQSIYRFQGADPGAFDRMRAVFGDRLTDPPLTDHALLHSFRSAPVILDLVDAVFETGGGVGDAPQHIAFNRDLPGRVDLWPPIPKAEPDLSDRRWYDPVDRPAPNDADVRLARRVAEAIRAMVDARAPIVHRGVRRAVDQGDILVLFQRRDRLFFHVIRACKAAGLNLAGADRLVLTRDMAVRDLLALLRWLDAPGDDLSLATVLRSPLGGMDEAGLYDLAHGRAGRLWDRLRDEGPRATVAMLRDLLARADRLRPFELLQRMLIRHDGRRLLLARLGAGSGEAIDALLAQALAYEAAQVPSLAGFLGWLDSAAPEVKRRPGAGAIRVMTVHGAKGLEAPVVILPETMKRDLKTPQGVQRLPGDGPAIWMPPKAQWSPAARDLAEATQAADAAERERLLYVALTRAESWLIAGAAGEVGDAPGDSWWRRIEAGLRARGAGPLPTPEGDGLRLEAGDWTPLPAADAPDPTAPRDAPLPFLETPPQPPARPAGRLTPSDLPGAKTLPGESAGRPDALDRGTAIHALLEHLPALPPADRAAAAEAILADLPGRAAILAEAEAVLDAPDLAHLFAPGTLAELAFALPAEGTRPPVFGTMDRVILAPDRVTIVDYKTNAVLPDAPGDVPAGLLRQMAAYELAARAIWPGRAVELAILWTRAPRLMALPGALLRDAWAEMPAIDPAADGA</sequence>
<evidence type="ECO:0000256" key="9">
    <source>
        <dbReference type="ARBA" id="ARBA00023204"/>
    </source>
</evidence>
<dbReference type="Pfam" id="PF00580">
    <property type="entry name" value="UvrD-helicase"/>
    <property type="match status" value="1"/>
</dbReference>
<feature type="compositionally biased region" description="Low complexity" evidence="16">
    <location>
        <begin position="890"/>
        <end position="911"/>
    </location>
</feature>
<evidence type="ECO:0000256" key="1">
    <source>
        <dbReference type="ARBA" id="ARBA00022722"/>
    </source>
</evidence>
<evidence type="ECO:0000256" key="2">
    <source>
        <dbReference type="ARBA" id="ARBA00022741"/>
    </source>
</evidence>
<evidence type="ECO:0000256" key="3">
    <source>
        <dbReference type="ARBA" id="ARBA00022763"/>
    </source>
</evidence>
<keyword evidence="8" id="KW-0238">DNA-binding</keyword>
<keyword evidence="3" id="KW-0227">DNA damage</keyword>
<gene>
    <name evidence="19" type="primary">addA</name>
    <name evidence="19" type="ORF">P8627_10390</name>
</gene>
<dbReference type="EMBL" id="CP122537">
    <property type="protein sequence ID" value="WGH77457.1"/>
    <property type="molecule type" value="Genomic_DNA"/>
</dbReference>
<dbReference type="InterPro" id="IPR000212">
    <property type="entry name" value="DNA_helicase_UvrD/REP"/>
</dbReference>
<evidence type="ECO:0000256" key="7">
    <source>
        <dbReference type="ARBA" id="ARBA00022840"/>
    </source>
</evidence>
<keyword evidence="7 15" id="KW-0067">ATP-binding</keyword>
<dbReference type="InterPro" id="IPR027417">
    <property type="entry name" value="P-loop_NTPase"/>
</dbReference>
<reference evidence="19 20" key="1">
    <citation type="submission" date="2023-04" db="EMBL/GenBank/DDBJ databases">
        <title>Jannaschia ovalis sp. nov., a marine bacterium isolated from sea tidal flat.</title>
        <authorList>
            <person name="Kwon D.Y."/>
            <person name="Kim J.-J."/>
        </authorList>
    </citation>
    <scope>NUCLEOTIDE SEQUENCE [LARGE SCALE GENOMIC DNA]</scope>
    <source>
        <strain evidence="19 20">GRR-S6-38</strain>
    </source>
</reference>
<protein>
    <recommendedName>
        <fullName evidence="12">DNA 3'-5' helicase</fullName>
        <ecNumber evidence="12">5.6.2.4</ecNumber>
    </recommendedName>
    <alternativeName>
        <fullName evidence="13">DNA 3'-5' helicase II</fullName>
    </alternativeName>
</protein>
<dbReference type="EC" id="5.6.2.4" evidence="12"/>
<evidence type="ECO:0000256" key="12">
    <source>
        <dbReference type="ARBA" id="ARBA00034808"/>
    </source>
</evidence>
<accession>A0ABY8L7V3</accession>